<sequence length="450" mass="49865">MQADAIPPRPQPAVRALNCPSCGSAVTLRAAGYSVTVGCPSCGSILDVNDAAVKLITEYHEMAAGLDIPLGTRGTYDGIEWEVIGHLDRSIYGAWPWEEYLLFNPYYGYRWLVTDGQSWSFGELLTMTPGYLTYDTLCIGDMEFRRFFAEREVQVDRVIGEFYWRVAAGERVASAEWAGPGWMLSRESNANEVSWTLLKLLTPAEMAEFGVSGVPRRPWPPPPHMVSPHRAWLGTGLKVAGAALGFLLLLMVFFAGGRWSDAGWFPVSAGVTGEQTVTIGPLRFDRPYQRVEIRAEVPRLENGWLDLDYSLVNRADQKVYEAYGAAERYNGVDSDGAWSEGSRASQVSMASVPRGEYDLIVEYRGNKWDGGYQQTFDGWMDAGNAPRVGILVRTGGLYGANLIVAAILLLLPLLWGLFRHVRFEQARQGESDFDPTGAAALFRTSEDEED</sequence>
<keyword evidence="2" id="KW-0812">Transmembrane</keyword>
<evidence type="ECO:0000313" key="4">
    <source>
        <dbReference type="EMBL" id="MFD0948554.1"/>
    </source>
</evidence>
<dbReference type="InterPro" id="IPR025235">
    <property type="entry name" value="DUF4178"/>
</dbReference>
<evidence type="ECO:0000256" key="1">
    <source>
        <dbReference type="SAM" id="MobiDB-lite"/>
    </source>
</evidence>
<dbReference type="EMBL" id="JBHTJG010000014">
    <property type="protein sequence ID" value="MFD0948554.1"/>
    <property type="molecule type" value="Genomic_DNA"/>
</dbReference>
<proteinExistence type="predicted"/>
<feature type="transmembrane region" description="Helical" evidence="2">
    <location>
        <begin position="397"/>
        <end position="418"/>
    </location>
</feature>
<feature type="region of interest" description="Disordered" evidence="1">
    <location>
        <begin position="431"/>
        <end position="450"/>
    </location>
</feature>
<gene>
    <name evidence="4" type="ORF">ACFQ1E_19605</name>
</gene>
<organism evidence="4 5">
    <name type="scientific">Sphingomonas canadensis</name>
    <dbReference type="NCBI Taxonomy" id="1219257"/>
    <lineage>
        <taxon>Bacteria</taxon>
        <taxon>Pseudomonadati</taxon>
        <taxon>Pseudomonadota</taxon>
        <taxon>Alphaproteobacteria</taxon>
        <taxon>Sphingomonadales</taxon>
        <taxon>Sphingomonadaceae</taxon>
        <taxon>Sphingomonas</taxon>
    </lineage>
</organism>
<keyword evidence="2" id="KW-1133">Transmembrane helix</keyword>
<evidence type="ECO:0000313" key="5">
    <source>
        <dbReference type="Proteomes" id="UP001596977"/>
    </source>
</evidence>
<accession>A0ABW3HBS4</accession>
<keyword evidence="2" id="KW-0472">Membrane</keyword>
<protein>
    <submittedName>
        <fullName evidence="4">DUF4178 domain-containing protein</fullName>
    </submittedName>
</protein>
<dbReference type="Proteomes" id="UP001596977">
    <property type="component" value="Unassembled WGS sequence"/>
</dbReference>
<reference evidence="5" key="1">
    <citation type="journal article" date="2019" name="Int. J. Syst. Evol. Microbiol.">
        <title>The Global Catalogue of Microorganisms (GCM) 10K type strain sequencing project: providing services to taxonomists for standard genome sequencing and annotation.</title>
        <authorList>
            <consortium name="The Broad Institute Genomics Platform"/>
            <consortium name="The Broad Institute Genome Sequencing Center for Infectious Disease"/>
            <person name="Wu L."/>
            <person name="Ma J."/>
        </authorList>
    </citation>
    <scope>NUCLEOTIDE SEQUENCE [LARGE SCALE GENOMIC DNA]</scope>
    <source>
        <strain evidence="5">CCUG 62982</strain>
    </source>
</reference>
<feature type="domain" description="DUF4178" evidence="3">
    <location>
        <begin position="70"/>
        <end position="196"/>
    </location>
</feature>
<name>A0ABW3HBS4_9SPHN</name>
<comment type="caution">
    <text evidence="4">The sequence shown here is derived from an EMBL/GenBank/DDBJ whole genome shotgun (WGS) entry which is preliminary data.</text>
</comment>
<evidence type="ECO:0000259" key="3">
    <source>
        <dbReference type="Pfam" id="PF13785"/>
    </source>
</evidence>
<evidence type="ECO:0000256" key="2">
    <source>
        <dbReference type="SAM" id="Phobius"/>
    </source>
</evidence>
<dbReference type="Pfam" id="PF13785">
    <property type="entry name" value="DUF4178"/>
    <property type="match status" value="1"/>
</dbReference>
<keyword evidence="5" id="KW-1185">Reference proteome</keyword>
<dbReference type="RefSeq" id="WP_264946467.1">
    <property type="nucleotide sequence ID" value="NZ_JAPDRA010000014.1"/>
</dbReference>